<dbReference type="GO" id="GO:0009103">
    <property type="term" value="P:lipopolysaccharide biosynthetic process"/>
    <property type="evidence" value="ECO:0007669"/>
    <property type="project" value="TreeGrafter"/>
</dbReference>
<dbReference type="Proteomes" id="UP000061382">
    <property type="component" value="Chromosome"/>
</dbReference>
<feature type="transmembrane region" description="Helical" evidence="1">
    <location>
        <begin position="49"/>
        <end position="69"/>
    </location>
</feature>
<gene>
    <name evidence="3" type="ORF">DC20_13265</name>
</gene>
<sequence>MKKIFFPHLDGLRFIAFFFVFLFHSFYTTSLEIKNDSVFKVIYDVTREGYLGVNLFFVLSGFLITYLLIEEIRLKGTIDIKAFYYRRILRIWPLYFVCVAIGFFVFPWVKNRLGDNPYEETAQLSYYLFFLANYSNMLYGVSTPVLAVLWSVCIEEQFYLIWPVLVKYTPVTRMPLLLYSIIGLSTLVRIGTLHFGHGLTEDTFSVISDMAIGGLAAWLVLENKQFLCAIENLPKYIIVAIYLVLVWFIYNREIFSDLNMYWLAIDRLVLAVLFAFVILEQNFSRNSFYKLGDFKRISSLGKYTYGLYCLHFLALLVAYKISFKLGANNSVAGVVFFDNVLGLLIAFAMSYVSYHFFEMYFLKLKSRFSYISKD</sequence>
<accession>A0A0P0C8F4</accession>
<dbReference type="EMBL" id="CP012643">
    <property type="protein sequence ID" value="ALI99765.1"/>
    <property type="molecule type" value="Genomic_DNA"/>
</dbReference>
<dbReference type="GO" id="GO:0016020">
    <property type="term" value="C:membrane"/>
    <property type="evidence" value="ECO:0007669"/>
    <property type="project" value="TreeGrafter"/>
</dbReference>
<evidence type="ECO:0000313" key="4">
    <source>
        <dbReference type="Proteomes" id="UP000061382"/>
    </source>
</evidence>
<proteinExistence type="predicted"/>
<feature type="transmembrane region" description="Helical" evidence="1">
    <location>
        <begin position="176"/>
        <end position="197"/>
    </location>
</feature>
<feature type="transmembrane region" description="Helical" evidence="1">
    <location>
        <begin position="12"/>
        <end position="29"/>
    </location>
</feature>
<dbReference type="InterPro" id="IPR050879">
    <property type="entry name" value="Acyltransferase_3"/>
</dbReference>
<reference evidence="3 4" key="1">
    <citation type="submission" date="2015-08" db="EMBL/GenBank/DDBJ databases">
        <title>Complete genome sequence of Rufibacter tibetensis strain 1351t, a radiation-resistant bacterium from tibet plateau.</title>
        <authorList>
            <person name="Dai J."/>
        </authorList>
    </citation>
    <scope>NUCLEOTIDE SEQUENCE [LARGE SCALE GENOMIC DNA]</scope>
    <source>
        <strain evidence="3 4">1351</strain>
    </source>
</reference>
<feature type="transmembrane region" description="Helical" evidence="1">
    <location>
        <begin position="89"/>
        <end position="109"/>
    </location>
</feature>
<dbReference type="InterPro" id="IPR002656">
    <property type="entry name" value="Acyl_transf_3_dom"/>
</dbReference>
<feature type="transmembrane region" description="Helical" evidence="1">
    <location>
        <begin position="300"/>
        <end position="319"/>
    </location>
</feature>
<evidence type="ECO:0000313" key="3">
    <source>
        <dbReference type="EMBL" id="ALI99765.1"/>
    </source>
</evidence>
<dbReference type="STRING" id="512763.DC20_13265"/>
<keyword evidence="1" id="KW-0812">Transmembrane</keyword>
<dbReference type="OrthoDB" id="9796461at2"/>
<dbReference type="KEGG" id="rti:DC20_13265"/>
<feature type="domain" description="Acyltransferase 3" evidence="2">
    <location>
        <begin position="9"/>
        <end position="350"/>
    </location>
</feature>
<dbReference type="RefSeq" id="WP_062544273.1">
    <property type="nucleotide sequence ID" value="NZ_CP012643.1"/>
</dbReference>
<feature type="transmembrane region" description="Helical" evidence="1">
    <location>
        <begin position="331"/>
        <end position="357"/>
    </location>
</feature>
<evidence type="ECO:0000259" key="2">
    <source>
        <dbReference type="Pfam" id="PF01757"/>
    </source>
</evidence>
<organism evidence="3 4">
    <name type="scientific">Rufibacter tibetensis</name>
    <dbReference type="NCBI Taxonomy" id="512763"/>
    <lineage>
        <taxon>Bacteria</taxon>
        <taxon>Pseudomonadati</taxon>
        <taxon>Bacteroidota</taxon>
        <taxon>Cytophagia</taxon>
        <taxon>Cytophagales</taxon>
        <taxon>Hymenobacteraceae</taxon>
        <taxon>Rufibacter</taxon>
    </lineage>
</organism>
<keyword evidence="1" id="KW-1133">Transmembrane helix</keyword>
<dbReference type="AlphaFoldDB" id="A0A0P0C8F4"/>
<feature type="transmembrane region" description="Helical" evidence="1">
    <location>
        <begin position="203"/>
        <end position="221"/>
    </location>
</feature>
<keyword evidence="1" id="KW-0472">Membrane</keyword>
<feature type="transmembrane region" description="Helical" evidence="1">
    <location>
        <begin position="233"/>
        <end position="250"/>
    </location>
</feature>
<dbReference type="PANTHER" id="PTHR23028">
    <property type="entry name" value="ACETYLTRANSFERASE"/>
    <property type="match status" value="1"/>
</dbReference>
<evidence type="ECO:0000256" key="1">
    <source>
        <dbReference type="SAM" id="Phobius"/>
    </source>
</evidence>
<feature type="transmembrane region" description="Helical" evidence="1">
    <location>
        <begin position="262"/>
        <end position="279"/>
    </location>
</feature>
<dbReference type="PATRIC" id="fig|512763.3.peg.2910"/>
<dbReference type="PANTHER" id="PTHR23028:SF53">
    <property type="entry name" value="ACYL_TRANSF_3 DOMAIN-CONTAINING PROTEIN"/>
    <property type="match status" value="1"/>
</dbReference>
<name>A0A0P0C8F4_9BACT</name>
<dbReference type="Pfam" id="PF01757">
    <property type="entry name" value="Acyl_transf_3"/>
    <property type="match status" value="1"/>
</dbReference>
<feature type="transmembrane region" description="Helical" evidence="1">
    <location>
        <begin position="137"/>
        <end position="155"/>
    </location>
</feature>
<dbReference type="GO" id="GO:0016747">
    <property type="term" value="F:acyltransferase activity, transferring groups other than amino-acyl groups"/>
    <property type="evidence" value="ECO:0007669"/>
    <property type="project" value="InterPro"/>
</dbReference>
<protein>
    <recommendedName>
        <fullName evidence="2">Acyltransferase 3 domain-containing protein</fullName>
    </recommendedName>
</protein>
<keyword evidence="4" id="KW-1185">Reference proteome</keyword>